<dbReference type="Pfam" id="PF04542">
    <property type="entry name" value="Sigma70_r2"/>
    <property type="match status" value="1"/>
</dbReference>
<evidence type="ECO:0000256" key="4">
    <source>
        <dbReference type="ARBA" id="ARBA00023125"/>
    </source>
</evidence>
<dbReference type="Proteomes" id="UP000295075">
    <property type="component" value="Unassembled WGS sequence"/>
</dbReference>
<dbReference type="PANTHER" id="PTHR43133:SF8">
    <property type="entry name" value="RNA POLYMERASE SIGMA FACTOR HI_1459-RELATED"/>
    <property type="match status" value="1"/>
</dbReference>
<evidence type="ECO:0000259" key="8">
    <source>
        <dbReference type="Pfam" id="PF08281"/>
    </source>
</evidence>
<feature type="domain" description="RNA polymerase sigma-70 region 2" evidence="7">
    <location>
        <begin position="38"/>
        <end position="105"/>
    </location>
</feature>
<dbReference type="InterPro" id="IPR036388">
    <property type="entry name" value="WH-like_DNA-bd_sf"/>
</dbReference>
<evidence type="ECO:0000313" key="10">
    <source>
        <dbReference type="Proteomes" id="UP000295075"/>
    </source>
</evidence>
<dbReference type="SUPFAM" id="SSF88946">
    <property type="entry name" value="Sigma2 domain of RNA polymerase sigma factors"/>
    <property type="match status" value="1"/>
</dbReference>
<dbReference type="GO" id="GO:0016987">
    <property type="term" value="F:sigma factor activity"/>
    <property type="evidence" value="ECO:0007669"/>
    <property type="project" value="UniProtKB-KW"/>
</dbReference>
<feature type="domain" description="RNA polymerase sigma factor 70 region 4 type 2" evidence="8">
    <location>
        <begin position="137"/>
        <end position="188"/>
    </location>
</feature>
<protein>
    <submittedName>
        <fullName evidence="9">RNA polymerase sigma factor</fullName>
    </submittedName>
</protein>
<dbReference type="RefSeq" id="WP_132404758.1">
    <property type="nucleotide sequence ID" value="NZ_SMKA01000025.1"/>
</dbReference>
<evidence type="ECO:0000259" key="7">
    <source>
        <dbReference type="Pfam" id="PF04542"/>
    </source>
</evidence>
<evidence type="ECO:0000256" key="6">
    <source>
        <dbReference type="SAM" id="MobiDB-lite"/>
    </source>
</evidence>
<evidence type="ECO:0000256" key="2">
    <source>
        <dbReference type="ARBA" id="ARBA00023015"/>
    </source>
</evidence>
<keyword evidence="5" id="KW-0804">Transcription</keyword>
<feature type="region of interest" description="Disordered" evidence="6">
    <location>
        <begin position="1"/>
        <end position="21"/>
    </location>
</feature>
<dbReference type="Gene3D" id="1.10.10.10">
    <property type="entry name" value="Winged helix-like DNA-binding domain superfamily/Winged helix DNA-binding domain"/>
    <property type="match status" value="1"/>
</dbReference>
<proteinExistence type="inferred from homology"/>
<name>A0A4R4QA51_9ACTN</name>
<keyword evidence="10" id="KW-1185">Reference proteome</keyword>
<dbReference type="PANTHER" id="PTHR43133">
    <property type="entry name" value="RNA POLYMERASE ECF-TYPE SIGMA FACTO"/>
    <property type="match status" value="1"/>
</dbReference>
<gene>
    <name evidence="9" type="ORF">E1261_09115</name>
</gene>
<organism evidence="9 10">
    <name type="scientific">Kribbella albertanoniae</name>
    <dbReference type="NCBI Taxonomy" id="1266829"/>
    <lineage>
        <taxon>Bacteria</taxon>
        <taxon>Bacillati</taxon>
        <taxon>Actinomycetota</taxon>
        <taxon>Actinomycetes</taxon>
        <taxon>Propionibacteriales</taxon>
        <taxon>Kribbellaceae</taxon>
        <taxon>Kribbella</taxon>
    </lineage>
</organism>
<dbReference type="InterPro" id="IPR013324">
    <property type="entry name" value="RNA_pol_sigma_r3/r4-like"/>
</dbReference>
<dbReference type="InterPro" id="IPR013325">
    <property type="entry name" value="RNA_pol_sigma_r2"/>
</dbReference>
<comment type="caution">
    <text evidence="9">The sequence shown here is derived from an EMBL/GenBank/DDBJ whole genome shotgun (WGS) entry which is preliminary data.</text>
</comment>
<dbReference type="InterPro" id="IPR007627">
    <property type="entry name" value="RNA_pol_sigma70_r2"/>
</dbReference>
<dbReference type="EMBL" id="SMKA01000025">
    <property type="protein sequence ID" value="TDC32188.1"/>
    <property type="molecule type" value="Genomic_DNA"/>
</dbReference>
<dbReference type="InterPro" id="IPR039425">
    <property type="entry name" value="RNA_pol_sigma-70-like"/>
</dbReference>
<dbReference type="InterPro" id="IPR014284">
    <property type="entry name" value="RNA_pol_sigma-70_dom"/>
</dbReference>
<dbReference type="AlphaFoldDB" id="A0A4R4QA51"/>
<reference evidence="9 10" key="1">
    <citation type="submission" date="2019-03" db="EMBL/GenBank/DDBJ databases">
        <title>Draft genome sequences of novel Actinobacteria.</title>
        <authorList>
            <person name="Sahin N."/>
            <person name="Ay H."/>
            <person name="Saygin H."/>
        </authorList>
    </citation>
    <scope>NUCLEOTIDE SEQUENCE [LARGE SCALE GENOMIC DNA]</scope>
    <source>
        <strain evidence="9 10">JCM 30547</strain>
    </source>
</reference>
<keyword evidence="4" id="KW-0238">DNA-binding</keyword>
<comment type="similarity">
    <text evidence="1">Belongs to the sigma-70 factor family. ECF subfamily.</text>
</comment>
<evidence type="ECO:0000313" key="9">
    <source>
        <dbReference type="EMBL" id="TDC32188.1"/>
    </source>
</evidence>
<sequence>MTTVEAAAGQGPPGTTAEEDGRVVEDSVADGELFTLIFDRYGEQVHAYLARRVGPDVAEDLTAETFFIAFRQRSRFDSHVGVVRAWLFGIATNLLRRHRRTETRRWRAMAKLPPPEIYGELEERAATQLTAQASRPRLAAALARLAPRDREAFLLVAFGDLTYDEAAKALGIAHGTVCSRIARARRRIRESLDHTDPRSVQ</sequence>
<evidence type="ECO:0000256" key="3">
    <source>
        <dbReference type="ARBA" id="ARBA00023082"/>
    </source>
</evidence>
<dbReference type="NCBIfam" id="TIGR02937">
    <property type="entry name" value="sigma70-ECF"/>
    <property type="match status" value="1"/>
</dbReference>
<dbReference type="GO" id="GO:0003677">
    <property type="term" value="F:DNA binding"/>
    <property type="evidence" value="ECO:0007669"/>
    <property type="project" value="UniProtKB-KW"/>
</dbReference>
<feature type="compositionally biased region" description="Low complexity" evidence="6">
    <location>
        <begin position="1"/>
        <end position="16"/>
    </location>
</feature>
<evidence type="ECO:0000256" key="5">
    <source>
        <dbReference type="ARBA" id="ARBA00023163"/>
    </source>
</evidence>
<evidence type="ECO:0000256" key="1">
    <source>
        <dbReference type="ARBA" id="ARBA00010641"/>
    </source>
</evidence>
<dbReference type="SUPFAM" id="SSF88659">
    <property type="entry name" value="Sigma3 and sigma4 domains of RNA polymerase sigma factors"/>
    <property type="match status" value="1"/>
</dbReference>
<dbReference type="InterPro" id="IPR013249">
    <property type="entry name" value="RNA_pol_sigma70_r4_t2"/>
</dbReference>
<accession>A0A4R4QA51</accession>
<dbReference type="OrthoDB" id="5518337at2"/>
<dbReference type="Pfam" id="PF08281">
    <property type="entry name" value="Sigma70_r4_2"/>
    <property type="match status" value="1"/>
</dbReference>
<keyword evidence="2" id="KW-0805">Transcription regulation</keyword>
<dbReference type="GO" id="GO:0006352">
    <property type="term" value="P:DNA-templated transcription initiation"/>
    <property type="evidence" value="ECO:0007669"/>
    <property type="project" value="InterPro"/>
</dbReference>
<keyword evidence="3" id="KW-0731">Sigma factor</keyword>
<dbReference type="Gene3D" id="1.10.1740.10">
    <property type="match status" value="1"/>
</dbReference>